<proteinExistence type="predicted"/>
<dbReference type="RefSeq" id="WP_380217433.1">
    <property type="nucleotide sequence ID" value="NZ_JBHTBN010000003.1"/>
</dbReference>
<dbReference type="InterPro" id="IPR042099">
    <property type="entry name" value="ANL_N_sf"/>
</dbReference>
<dbReference type="PANTHER" id="PTHR43767">
    <property type="entry name" value="LONG-CHAIN-FATTY-ACID--COA LIGASE"/>
    <property type="match status" value="1"/>
</dbReference>
<evidence type="ECO:0000313" key="3">
    <source>
        <dbReference type="Proteomes" id="UP001596415"/>
    </source>
</evidence>
<dbReference type="InterPro" id="IPR045851">
    <property type="entry name" value="AMP-bd_C_sf"/>
</dbReference>
<reference evidence="3" key="1">
    <citation type="journal article" date="2019" name="Int. J. Syst. Evol. Microbiol.">
        <title>The Global Catalogue of Microorganisms (GCM) 10K type strain sequencing project: providing services to taxonomists for standard genome sequencing and annotation.</title>
        <authorList>
            <consortium name="The Broad Institute Genomics Platform"/>
            <consortium name="The Broad Institute Genome Sequencing Center for Infectious Disease"/>
            <person name="Wu L."/>
            <person name="Ma J."/>
        </authorList>
    </citation>
    <scope>NUCLEOTIDE SEQUENCE [LARGE SCALE GENOMIC DNA]</scope>
    <source>
        <strain evidence="3">CGMCC 1.16306</strain>
    </source>
</reference>
<dbReference type="Gene3D" id="3.40.50.12780">
    <property type="entry name" value="N-terminal domain of ligase-like"/>
    <property type="match status" value="1"/>
</dbReference>
<gene>
    <name evidence="2" type="ORF">ACFQO1_07815</name>
</gene>
<evidence type="ECO:0000259" key="1">
    <source>
        <dbReference type="Pfam" id="PF00501"/>
    </source>
</evidence>
<dbReference type="EMBL" id="JBHTBN010000003">
    <property type="protein sequence ID" value="MFC7357589.1"/>
    <property type="molecule type" value="Genomic_DNA"/>
</dbReference>
<protein>
    <submittedName>
        <fullName evidence="2">AMP-binding protein</fullName>
    </submittedName>
</protein>
<sequence>MKTPPLHIDPSFTLNGLSFETDADVLDFAHSLKRDGAPHERSMGKFIMKWLNDDAHISVKTSGSTGKPKKILLSKQAMINSAKATGAYFKVGEKTTALLCLHPKFIAGKMMLVRAMTLGWHLHVVAPEKDALTQYDNDYDFAAMVPYQVRHSIDALGKVKKLIIGGGPISMKLDEMLQDVPTEAFATYGMTETITHIAVRRINGPAKSQHYHGLPDVKFDIDDRGCLKINAPRIHPETIVTNDLVNLTTSSSFEWLGRVDNVINSGGIKIYPEKVEQKLADVIDFPFIITSQPDEALGERVILVIENKHEVSIPNYSEAFETLQPYEKPKKIYTVSKFPYTENGKIKRNEVLSVLKKY</sequence>
<evidence type="ECO:0000313" key="2">
    <source>
        <dbReference type="EMBL" id="MFC7357589.1"/>
    </source>
</evidence>
<dbReference type="PANTHER" id="PTHR43767:SF10">
    <property type="entry name" value="SURFACTIN SYNTHASE SUBUNIT 1"/>
    <property type="match status" value="1"/>
</dbReference>
<name>A0ABW2MW00_9FLAO</name>
<dbReference type="SUPFAM" id="SSF56801">
    <property type="entry name" value="Acetyl-CoA synthetase-like"/>
    <property type="match status" value="1"/>
</dbReference>
<dbReference type="Gene3D" id="3.30.300.30">
    <property type="match status" value="1"/>
</dbReference>
<dbReference type="Pfam" id="PF00501">
    <property type="entry name" value="AMP-binding"/>
    <property type="match status" value="1"/>
</dbReference>
<keyword evidence="3" id="KW-1185">Reference proteome</keyword>
<dbReference type="InterPro" id="IPR050237">
    <property type="entry name" value="ATP-dep_AMP-bd_enzyme"/>
</dbReference>
<comment type="caution">
    <text evidence="2">The sequence shown here is derived from an EMBL/GenBank/DDBJ whole genome shotgun (WGS) entry which is preliminary data.</text>
</comment>
<organism evidence="2 3">
    <name type="scientific">Jejudonia soesokkakensis</name>
    <dbReference type="NCBI Taxonomy" id="1323432"/>
    <lineage>
        <taxon>Bacteria</taxon>
        <taxon>Pseudomonadati</taxon>
        <taxon>Bacteroidota</taxon>
        <taxon>Flavobacteriia</taxon>
        <taxon>Flavobacteriales</taxon>
        <taxon>Flavobacteriaceae</taxon>
        <taxon>Jejudonia</taxon>
    </lineage>
</organism>
<accession>A0ABW2MW00</accession>
<dbReference type="InterPro" id="IPR000873">
    <property type="entry name" value="AMP-dep_synth/lig_dom"/>
</dbReference>
<dbReference type="Proteomes" id="UP001596415">
    <property type="component" value="Unassembled WGS sequence"/>
</dbReference>
<feature type="domain" description="AMP-dependent synthetase/ligase" evidence="1">
    <location>
        <begin position="61"/>
        <end position="209"/>
    </location>
</feature>